<protein>
    <submittedName>
        <fullName evidence="3">Uncharacterized protein</fullName>
    </submittedName>
</protein>
<sequence length="601" mass="66934">MPVYFGYPNHKGLEVSPLLKTKGINLLRASPASIRAVAQPLVRQPGYSSYSSFLPAFMKAQNEQIIVPLNKHGYTTNYPVSDVIDLINPSLVVDYNGPIPGKHTEALGNIGFERIKMNKRDNIVRFPVVSISEVRAIRQTSPNSLTPAPANTVNLEAFDSWVLFLRVMSNFLKTHIYPAFRDNEHYQEEVNDVIDMVTLKRRASELESMKSKIRKVDDAEAMVLEEEEEEGEIEETGGAATDVHLSKAKPIKSTELPWGSIDTIPNCSGIFFPYVAELSSPDIDTVPSLIEQYLFQSLGDTPEKQLERLDKLRRAWGLIGKTESGNVSAHMCKVIQLAIQSQARVYPVIVDSSYEGCVLLGARLFVGINGVVHRPMPFTKLQSELGSYSTHSRTLSEIAGIAGISARELENISTMRLLRSTLLKKQISEESRDNVRKLAVHLHFKERFLGVNSNSLSKLIDDLTSIEDDQDDDLPMHHSALFSNDPVFVALSAFGFQAPSFVIENCPKVELRGTVPNSLVLRQKPLDIACQDWKSLMATKEIRNNPRNLSRSNRDRSLTGNDKTVVWGRLVRLGENNGGEEGATTSGPGYVVDTQDNLDDW</sequence>
<proteinExistence type="predicted"/>
<evidence type="ECO:0000256" key="2">
    <source>
        <dbReference type="SAM" id="MobiDB-lite"/>
    </source>
</evidence>
<keyword evidence="1" id="KW-0175">Coiled coil</keyword>
<feature type="coiled-coil region" evidence="1">
    <location>
        <begin position="209"/>
        <end position="236"/>
    </location>
</feature>
<accession>A0AA51UB02</accession>
<feature type="region of interest" description="Disordered" evidence="2">
    <location>
        <begin position="576"/>
        <end position="601"/>
    </location>
</feature>
<evidence type="ECO:0000313" key="3">
    <source>
        <dbReference type="EMBL" id="WMV69884.1"/>
    </source>
</evidence>
<name>A0AA51UB02_9VIRU</name>
<reference evidence="3" key="1">
    <citation type="submission" date="2023-05" db="EMBL/GenBank/DDBJ databases">
        <title>Completing the complex virome characterized from the metatranscriptomes of grapevine downy mildew lesions.</title>
        <authorList>
            <person name="Daghino S."/>
            <person name="Forgia M."/>
            <person name="Navarro B."/>
            <person name="Di Serio F."/>
            <person name="Turina M."/>
        </authorList>
    </citation>
    <scope>NUCLEOTIDE SEQUENCE</scope>
    <source>
        <strain evidence="3">DMG-B</strain>
    </source>
</reference>
<evidence type="ECO:0000256" key="1">
    <source>
        <dbReference type="SAM" id="Coils"/>
    </source>
</evidence>
<organism evidence="3">
    <name type="scientific">Downy mildew lesion associated ambivirus 1</name>
    <dbReference type="NCBI Taxonomy" id="3070653"/>
    <lineage>
        <taxon>Viruses</taxon>
        <taxon>Riboviria</taxon>
    </lineage>
</organism>
<dbReference type="EMBL" id="OQ927972">
    <property type="protein sequence ID" value="WMV69884.1"/>
    <property type="molecule type" value="Genomic_RNA"/>
</dbReference>